<dbReference type="EMBL" id="BMFJ01000001">
    <property type="protein sequence ID" value="GGE18229.1"/>
    <property type="molecule type" value="Genomic_DNA"/>
</dbReference>
<protein>
    <recommendedName>
        <fullName evidence="1">Hedgehog/Intein (Hint) domain-containing protein</fullName>
    </recommendedName>
</protein>
<reference evidence="3" key="1">
    <citation type="journal article" date="2019" name="Int. J. Syst. Evol. Microbiol.">
        <title>The Global Catalogue of Microorganisms (GCM) 10K type strain sequencing project: providing services to taxonomists for standard genome sequencing and annotation.</title>
        <authorList>
            <consortium name="The Broad Institute Genomics Platform"/>
            <consortium name="The Broad Institute Genome Sequencing Center for Infectious Disease"/>
            <person name="Wu L."/>
            <person name="Ma J."/>
        </authorList>
    </citation>
    <scope>NUCLEOTIDE SEQUENCE [LARGE SCALE GENOMIC DNA]</scope>
    <source>
        <strain evidence="3">CGMCC 1.12664</strain>
    </source>
</reference>
<evidence type="ECO:0000313" key="3">
    <source>
        <dbReference type="Proteomes" id="UP000612855"/>
    </source>
</evidence>
<dbReference type="Pfam" id="PF13403">
    <property type="entry name" value="Hint_2"/>
    <property type="match status" value="1"/>
</dbReference>
<dbReference type="AlphaFoldDB" id="A0A916ZYV2"/>
<accession>A0A916ZYV2</accession>
<proteinExistence type="predicted"/>
<feature type="domain" description="Hedgehog/Intein (Hint)" evidence="1">
    <location>
        <begin position="34"/>
        <end position="176"/>
    </location>
</feature>
<dbReference type="InterPro" id="IPR028992">
    <property type="entry name" value="Hedgehog/Intein_dom"/>
</dbReference>
<comment type="caution">
    <text evidence="2">The sequence shown here is derived from an EMBL/GenBank/DDBJ whole genome shotgun (WGS) entry which is preliminary data.</text>
</comment>
<name>A0A916ZYV2_9RHOB</name>
<dbReference type="SUPFAM" id="SSF51294">
    <property type="entry name" value="Hedgehog/intein (Hint) domain"/>
    <property type="match status" value="1"/>
</dbReference>
<gene>
    <name evidence="2" type="ORF">GCM10011360_03760</name>
</gene>
<evidence type="ECO:0000259" key="1">
    <source>
        <dbReference type="Pfam" id="PF13403"/>
    </source>
</evidence>
<evidence type="ECO:0000313" key="2">
    <source>
        <dbReference type="EMBL" id="GGE18229.1"/>
    </source>
</evidence>
<dbReference type="Proteomes" id="UP000612855">
    <property type="component" value="Unassembled WGS sequence"/>
</dbReference>
<sequence length="222" mass="24453">MRRYHAASLTPTGEIRDDEIRAPATPEFQAAFNAFAHGSIISTTEGEVAIEDLRPGMKVQTREHGPQTVMWIGNMTHIPDPNGAAIMTRVTSDRFGAAQPALDLLAGPGARMLHRPAGARFDQNDRFAYTPLRDFIDGDGVIGIPLRMASDTYHICLRRHATIRVGGLDLETFHPGMTILEQMGNNTRDLFLSMFPHIQRATDFGKLAHPRLTLQALEDAAA</sequence>
<organism evidence="2 3">
    <name type="scientific">Primorskyibacter flagellatus</name>
    <dbReference type="NCBI Taxonomy" id="1387277"/>
    <lineage>
        <taxon>Bacteria</taxon>
        <taxon>Pseudomonadati</taxon>
        <taxon>Pseudomonadota</taxon>
        <taxon>Alphaproteobacteria</taxon>
        <taxon>Rhodobacterales</taxon>
        <taxon>Roseobacteraceae</taxon>
        <taxon>Primorskyibacter</taxon>
    </lineage>
</organism>
<keyword evidence="3" id="KW-1185">Reference proteome</keyword>
<dbReference type="InterPro" id="IPR036844">
    <property type="entry name" value="Hint_dom_sf"/>
</dbReference>